<accession>A0A1I0NWS2</accession>
<feature type="signal peptide" evidence="1">
    <location>
        <begin position="1"/>
        <end position="23"/>
    </location>
</feature>
<protein>
    <recommendedName>
        <fullName evidence="4">Fimbrillin-like</fullName>
    </recommendedName>
</protein>
<evidence type="ECO:0008006" key="4">
    <source>
        <dbReference type="Google" id="ProtNLM"/>
    </source>
</evidence>
<reference evidence="2 3" key="1">
    <citation type="submission" date="2016-10" db="EMBL/GenBank/DDBJ databases">
        <authorList>
            <person name="de Groot N.N."/>
        </authorList>
    </citation>
    <scope>NUCLEOTIDE SEQUENCE [LARGE SCALE GENOMIC DNA]</scope>
    <source>
        <strain evidence="2 3">TC2-24</strain>
    </source>
</reference>
<dbReference type="EMBL" id="FOIQ01000003">
    <property type="protein sequence ID" value="SEW05476.1"/>
    <property type="molecule type" value="Genomic_DNA"/>
</dbReference>
<evidence type="ECO:0000313" key="3">
    <source>
        <dbReference type="Proteomes" id="UP000199373"/>
    </source>
</evidence>
<evidence type="ECO:0000256" key="1">
    <source>
        <dbReference type="SAM" id="SignalP"/>
    </source>
</evidence>
<keyword evidence="3" id="KW-1185">Reference proteome</keyword>
<sequence length="551" mass="61233">MKRLNLIILALILVFISCNDEEANVGIESTDLLRVMTRGSQGKWDECTYCKLPSGAKVFLPWASLAETAIPEDIRYDVKESDGWRLLFSNLKIVGCDHVVNKVDDACFILLYNKLSGVLKGFCYVPEVQLNNSAYWQLTIPQSNTKLFNFIPYFASPNNSSSSQKVVISNVSSNLLHGFDKGWNCFMLELAYDENSLKETMNILAYAMNEVTYKFKGAYKSTSGGTIVTSSRDQLLSGIVSGFVNAVGDSAKNWVARNTVTGNGSTDGGKPIKSKALGAILQLMTGDAGPALLKAGINSIFGSVLGRETKSVQTLQFTTNGSVEITGKSVFPATGYIPPISGIPLNGIGERLGVWNLAEAPKYTINKTPELVNFRDNASGREFWYKVTGTPSMRVVTNPTAGIEVKSHFSLAKYDKYDGKYPNFWTRNTALNDTWLVNVASAGYTQTLLYSDSLAKIWDMPQTYIISSYNNYPNRTTVRDVPAYDFYHGNFEIRQNITFKVVAEMFMNGRAAYSCKTFIPVNEVKNDGSARPYNWTYKDLRSAGYMNRYNY</sequence>
<organism evidence="2 3">
    <name type="scientific">Prevotella aff. ruminicola Tc2-24</name>
    <dbReference type="NCBI Taxonomy" id="81582"/>
    <lineage>
        <taxon>Bacteria</taxon>
        <taxon>Pseudomonadati</taxon>
        <taxon>Bacteroidota</taxon>
        <taxon>Bacteroidia</taxon>
        <taxon>Bacteroidales</taxon>
        <taxon>Prevotellaceae</taxon>
        <taxon>Prevotella</taxon>
    </lineage>
</organism>
<dbReference type="AlphaFoldDB" id="A0A1I0NWS2"/>
<dbReference type="PROSITE" id="PS51257">
    <property type="entry name" value="PROKAR_LIPOPROTEIN"/>
    <property type="match status" value="1"/>
</dbReference>
<gene>
    <name evidence="2" type="ORF">SAMN04487850_1367</name>
</gene>
<keyword evidence="1" id="KW-0732">Signal</keyword>
<name>A0A1I0NWS2_9BACT</name>
<proteinExistence type="predicted"/>
<feature type="chain" id="PRO_5011692460" description="Fimbrillin-like" evidence="1">
    <location>
        <begin position="24"/>
        <end position="551"/>
    </location>
</feature>
<evidence type="ECO:0000313" key="2">
    <source>
        <dbReference type="EMBL" id="SEW05476.1"/>
    </source>
</evidence>
<dbReference type="Proteomes" id="UP000199373">
    <property type="component" value="Unassembled WGS sequence"/>
</dbReference>
<dbReference type="RefSeq" id="WP_091915544.1">
    <property type="nucleotide sequence ID" value="NZ_FOIQ01000003.1"/>
</dbReference>